<feature type="non-terminal residue" evidence="2">
    <location>
        <position position="1"/>
    </location>
</feature>
<feature type="region of interest" description="Disordered" evidence="1">
    <location>
        <begin position="159"/>
        <end position="304"/>
    </location>
</feature>
<evidence type="ECO:0000256" key="1">
    <source>
        <dbReference type="SAM" id="MobiDB-lite"/>
    </source>
</evidence>
<gene>
    <name evidence="2" type="ORF">AVDCRST_MAG89-3518</name>
</gene>
<evidence type="ECO:0000313" key="2">
    <source>
        <dbReference type="EMBL" id="CAA9357380.1"/>
    </source>
</evidence>
<feature type="compositionally biased region" description="Basic residues" evidence="1">
    <location>
        <begin position="111"/>
        <end position="122"/>
    </location>
</feature>
<dbReference type="EMBL" id="CADCTV010000734">
    <property type="protein sequence ID" value="CAA9357380.1"/>
    <property type="molecule type" value="Genomic_DNA"/>
</dbReference>
<feature type="region of interest" description="Disordered" evidence="1">
    <location>
        <begin position="338"/>
        <end position="449"/>
    </location>
</feature>
<feature type="compositionally biased region" description="Basic residues" evidence="1">
    <location>
        <begin position="187"/>
        <end position="198"/>
    </location>
</feature>
<feature type="compositionally biased region" description="Basic residues" evidence="1">
    <location>
        <begin position="415"/>
        <end position="449"/>
    </location>
</feature>
<feature type="compositionally biased region" description="Low complexity" evidence="1">
    <location>
        <begin position="383"/>
        <end position="402"/>
    </location>
</feature>
<feature type="compositionally biased region" description="Gly residues" evidence="1">
    <location>
        <begin position="128"/>
        <end position="137"/>
    </location>
</feature>
<proteinExistence type="predicted"/>
<reference evidence="2" key="1">
    <citation type="submission" date="2020-02" db="EMBL/GenBank/DDBJ databases">
        <authorList>
            <person name="Meier V. D."/>
        </authorList>
    </citation>
    <scope>NUCLEOTIDE SEQUENCE</scope>
    <source>
        <strain evidence="2">AVDCRST_MAG89</strain>
    </source>
</reference>
<dbReference type="AlphaFoldDB" id="A0A6J4MGT6"/>
<feature type="compositionally biased region" description="Low complexity" evidence="1">
    <location>
        <begin position="232"/>
        <end position="251"/>
    </location>
</feature>
<feature type="region of interest" description="Disordered" evidence="1">
    <location>
        <begin position="12"/>
        <end position="140"/>
    </location>
</feature>
<protein>
    <submittedName>
        <fullName evidence="2">Uncharacterized protein</fullName>
    </submittedName>
</protein>
<feature type="compositionally biased region" description="Basic and acidic residues" evidence="1">
    <location>
        <begin position="403"/>
        <end position="414"/>
    </location>
</feature>
<name>A0A6J4MGT6_9BACT</name>
<sequence length="449" mass="46526">EGLFAFCGAARGRRTRGGADGAGQHAAVAGPSAAHRHREQSPVPSRPDRAGDGRSGPAPRAGSLPSHCFAGLRGQRRLQPAVHGPGPVRRDCGARRGAGKQLQPRQPGTRHPLHHPVRRGRAAPRAPGGPGGLPGDGGPHRLGRGACARRGGAALLGSGAYQPGHRPGRGAPQVRARPAGIHPRPAAGRRARAHRRAGCRSDGRRAGAGAGKGARRRAAGAGGPPPVHGRARWAAAGAHRCPGRAVRPRGAGRFGGRGARRVQPPARGAGAGRRAAGRAPPERRENQSLAAPEHGRQPGPQPEQQRLFGIRAAEPAGPGRRGQLRSLVPALHPVPDLLPDPLRPRRARCGPRGFARRAADGGARRARGRGGAAERAYRHRAVRAGAGAQPPPAGAGAAAVPRGRPDADGADRRGGARRPRRARRAARPRRGRGRARHARRARGRPRGAL</sequence>
<feature type="non-terminal residue" evidence="2">
    <location>
        <position position="449"/>
    </location>
</feature>
<feature type="compositionally biased region" description="Low complexity" evidence="1">
    <location>
        <begin position="175"/>
        <end position="186"/>
    </location>
</feature>
<feature type="compositionally biased region" description="Low complexity" evidence="1">
    <location>
        <begin position="261"/>
        <end position="279"/>
    </location>
</feature>
<organism evidence="2">
    <name type="scientific">uncultured Gemmatimonadota bacterium</name>
    <dbReference type="NCBI Taxonomy" id="203437"/>
    <lineage>
        <taxon>Bacteria</taxon>
        <taxon>Pseudomonadati</taxon>
        <taxon>Gemmatimonadota</taxon>
        <taxon>environmental samples</taxon>
    </lineage>
</organism>
<accession>A0A6J4MGT6</accession>